<dbReference type="Proteomes" id="UP000716004">
    <property type="component" value="Unassembled WGS sequence"/>
</dbReference>
<dbReference type="AlphaFoldDB" id="A0A8J7YPK9"/>
<feature type="transmembrane region" description="Helical" evidence="1">
    <location>
        <begin position="175"/>
        <end position="195"/>
    </location>
</feature>
<comment type="caution">
    <text evidence="2">The sequence shown here is derived from an EMBL/GenBank/DDBJ whole genome shotgun (WGS) entry which is preliminary data.</text>
</comment>
<organism evidence="2 3">
    <name type="scientific">Candidatus Sysuiplasma superficiale</name>
    <dbReference type="NCBI Taxonomy" id="2823368"/>
    <lineage>
        <taxon>Archaea</taxon>
        <taxon>Methanobacteriati</taxon>
        <taxon>Thermoplasmatota</taxon>
        <taxon>Thermoplasmata</taxon>
        <taxon>Candidatus Sysuiplasmatales</taxon>
        <taxon>Candidatus Sysuiplasmataceae</taxon>
        <taxon>Candidatus Sysuiplasma</taxon>
    </lineage>
</organism>
<feature type="transmembrane region" description="Helical" evidence="1">
    <location>
        <begin position="52"/>
        <end position="85"/>
    </location>
</feature>
<feature type="transmembrane region" description="Helical" evidence="1">
    <location>
        <begin position="97"/>
        <end position="120"/>
    </location>
</feature>
<reference evidence="2" key="1">
    <citation type="submission" date="2021-04" db="EMBL/GenBank/DDBJ databases">
        <title>Genomic insights into ecological role and evolution of a novel Thermoplasmata order Candidatus Sysuiplasmatales.</title>
        <authorList>
            <person name="Yuan Y."/>
        </authorList>
    </citation>
    <scope>NUCLEOTIDE SEQUENCE</scope>
    <source>
        <strain evidence="2">YP2-bin.285</strain>
    </source>
</reference>
<evidence type="ECO:0000313" key="3">
    <source>
        <dbReference type="Proteomes" id="UP000716004"/>
    </source>
</evidence>
<keyword evidence="1" id="KW-0812">Transmembrane</keyword>
<evidence type="ECO:0000313" key="2">
    <source>
        <dbReference type="EMBL" id="MBX8631923.1"/>
    </source>
</evidence>
<evidence type="ECO:0000256" key="1">
    <source>
        <dbReference type="SAM" id="Phobius"/>
    </source>
</evidence>
<keyword evidence="1" id="KW-1133">Transmembrane helix</keyword>
<gene>
    <name evidence="2" type="ORF">J9259_05320</name>
</gene>
<protein>
    <submittedName>
        <fullName evidence="2">Uncharacterized protein</fullName>
    </submittedName>
</protein>
<feature type="transmembrane region" description="Helical" evidence="1">
    <location>
        <begin position="146"/>
        <end position="168"/>
    </location>
</feature>
<sequence length="263" mass="27762">MPNTSGYPFCSNCGRPSAPSSITMPQHNPFETGTAGSFSDFNEKRIANTQKGFLLLIVGFVLQWIPIVQYIAFIISLVGAILVILGREAFGDRHSTFVVVAVLLYIVGFLAEAGLAVSFADSLAGAFSSGVTSNTAAFVESEFATLLWGSLAVSIILALSTLILPYTLESDTGRALLWATLAVQIVISLVVIVVIGPEVSHAVSAALASSPPNLKPLVNLEGSLNTLRLLGAIPSFMLAGAYYIVWKRIAEGEIPSPLHLPAS</sequence>
<dbReference type="EMBL" id="JAGVSJ010000010">
    <property type="protein sequence ID" value="MBX8631923.1"/>
    <property type="molecule type" value="Genomic_DNA"/>
</dbReference>
<proteinExistence type="predicted"/>
<accession>A0A8J7YPK9</accession>
<keyword evidence="1" id="KW-0472">Membrane</keyword>
<name>A0A8J7YPK9_9ARCH</name>
<feature type="transmembrane region" description="Helical" evidence="1">
    <location>
        <begin position="227"/>
        <end position="246"/>
    </location>
</feature>